<dbReference type="Gene3D" id="3.90.1360.10">
    <property type="entry name" value="Protein-glutamine gamma-glutamyltransferase"/>
    <property type="match status" value="1"/>
</dbReference>
<dbReference type="Pfam" id="PF19081">
    <property type="entry name" value="Ig_7"/>
    <property type="match status" value="3"/>
</dbReference>
<dbReference type="EMBL" id="QMFY01000005">
    <property type="protein sequence ID" value="RAW01109.1"/>
    <property type="molecule type" value="Genomic_DNA"/>
</dbReference>
<accession>A0A364Y338</accession>
<feature type="domain" description="Ig-like" evidence="1">
    <location>
        <begin position="111"/>
        <end position="193"/>
    </location>
</feature>
<dbReference type="NCBIfam" id="TIGR03696">
    <property type="entry name" value="Rhs_assc_core"/>
    <property type="match status" value="1"/>
</dbReference>
<dbReference type="InterPro" id="IPR037084">
    <property type="entry name" value="Transglut_prok_sf"/>
</dbReference>
<dbReference type="InterPro" id="IPR022385">
    <property type="entry name" value="Rhs_assc_core"/>
</dbReference>
<sequence>MRLFISVIITFCAAILLPIWAKAQCGTIQGLTTALTGETKNYSYCYNSGAFTSAQWTVTKGTLLSSSLSSDGTTAFATVRWDVQGTGTLQLRDGVVLQTKNITINCSTLPTPTYSPASPYVCGNGALTLTASGGTGNTVRWFTAQTGGTQLAQASAYTTPTISSTTSYYIATYNTTSTCSSSPRVQITVTTNPIPGVPAVTGGSTCVGSSATLSATPGTNGTQIKWFDAPTNGNLLFTGTTFTTPPLMASATYYAATYNAAGTCSSARIAVQANIVAATPYFVEGGPDDVIYGAGSLTITLAAGPGGNNVRWYDVPTGGTMLYQGSTFTTPTLTASKTYYAVSYNSSLNCESMVRTPIVVTVIPFIIPSSLKQEIVRVENIKTESQLTALNNTQKVTSITYLDGLSRPKQQVAVAASTSGNDIVQPVEFDAFGRTPKTYLPYVASTNDGSFKTTYVSDQLSFYADTLDEVADDPYPYAVAKFERSPSGRLKEQGGIGNGFQPGQGHTQKLNVTFNTGATNSEAEEVRLLKSDGSSAGYYGANLLLRAESTDGDGSKQIVFTDKAGRVLVKKQELGETINSVMVNYLQTYYIYDDFDRIRYIITPKGVDYLRTNGWPALNATLLNRYAHQFVYDNRGRIVEKKVPGQDWMYYVYDKQNRLVLTQDGMLRTPKKWMFIKYDFSGRPVMQGLYYNATQTTRTAIQAMVDGLYIIGNASYPETARAENRGTTLHGYTNVSFPKINSDNSALEILSVNYYDHYDFDFNGTADRNYQAQGWAGEGQPFRARGLPTGSKRIILGTSNWLYNYVFYDKYSRVIQVHSNNHLSPTIDNITTNLYDYTKLIKSKTYHNAGSGRVATIENSYSYDPQGRLVGVSQNNNDGLGSKLLVAYTYNALGQMVDQKLHNTGGSNFLQSVDYRYTIQGAIASINNAGLDVASNNDDVDDYFGMEFLYQTVASGMNNTARYNGNVSAIKWKGIGAKKGSDEQRSYSYSYDKSGKLKDATYKVSDAAGWTKESNALNESTTYDHNGNLKSLKRNQRKGFLALGSKGTYISESIDDLTYEYSTTVADQLLKVTDATTKKEGFDNGGSAANSDFSYDVNGNLLTDNNKGITSNITYNFFGKPTQITYTDGRKLEYVYDAGGSKLSMKLYEGTTLKSTTDYVGGFVYENETLSFFAAPGGRVVKKGNTYEHQYAIADHQGNTRVLFTSATPAQHTLTATFEGAGSDSTSRFGNLPTISPSAAANHTAGGSRAIRMNKDLQLAMTKSLKVYPGDEVDLEVYSYHEGNSGFGTLSASTPNLITAIATAFGGVNGAPGESGMIYNGVNTGLNAIPLGGNEGDDQPAAYLNYFLFDKNYNMLDLGFKLVDATTWQKNRNYISDIKIKEAGYMFVFLSYDNIESANFVYFDDLNITLTKSNVIQYNDYYPFGLEAATSWTRENNSNSFLYNAGNELNKTSGWYEMFYRGYDPALGRMLQVDPYATSFASSTPYNYALNSPVMGNDPSGGYAYMSNNFGREMIDARSSMLEGNGWAISMTPSEYGSGAGGGGMYAVNTDVFGYSHEDLYGRNPTGMAAKMMAESRLSNMSASQKFEYGNLVGAKMELWSRWRRWTSSDGTFLGEDFLGYFWKESLQQNQPKSKTYSVGQFIEHWEIKHGRPMTPEEKKILASGCIGITSLELGRNRDPVSGAPRNELAYSSFEKALAVAASIEKAIDDSAPGTFNENSRVIIYSVRFWARYVDGFQPDKNGRVDMGGFDASTAGLPGYVSFDFGLYDSSTGKWWHANHSEPGMKVYESTLSHFSRKLADFNRQVFVVAITTVKLK</sequence>
<evidence type="ECO:0008006" key="5">
    <source>
        <dbReference type="Google" id="ProtNLM"/>
    </source>
</evidence>
<protein>
    <recommendedName>
        <fullName evidence="5">Ig-like domain-containing protein</fullName>
    </recommendedName>
</protein>
<evidence type="ECO:0000259" key="1">
    <source>
        <dbReference type="Pfam" id="PF19081"/>
    </source>
</evidence>
<dbReference type="RefSeq" id="WP_112747264.1">
    <property type="nucleotide sequence ID" value="NZ_QMFY01000005.1"/>
</dbReference>
<dbReference type="SUPFAM" id="SSF54001">
    <property type="entry name" value="Cysteine proteinases"/>
    <property type="match status" value="1"/>
</dbReference>
<organism evidence="3 4">
    <name type="scientific">Pseudochryseolinea flava</name>
    <dbReference type="NCBI Taxonomy" id="2059302"/>
    <lineage>
        <taxon>Bacteria</taxon>
        <taxon>Pseudomonadati</taxon>
        <taxon>Bacteroidota</taxon>
        <taxon>Cytophagia</taxon>
        <taxon>Cytophagales</taxon>
        <taxon>Fulvivirgaceae</taxon>
        <taxon>Pseudochryseolinea</taxon>
    </lineage>
</organism>
<dbReference type="InterPro" id="IPR045619">
    <property type="entry name" value="DUF6443"/>
</dbReference>
<comment type="caution">
    <text evidence="3">The sequence shown here is derived from an EMBL/GenBank/DDBJ whole genome shotgun (WGS) entry which is preliminary data.</text>
</comment>
<dbReference type="GO" id="GO:0003810">
    <property type="term" value="F:protein-glutamine gamma-glutamyltransferase activity"/>
    <property type="evidence" value="ECO:0007669"/>
    <property type="project" value="InterPro"/>
</dbReference>
<evidence type="ECO:0000313" key="4">
    <source>
        <dbReference type="Proteomes" id="UP000251889"/>
    </source>
</evidence>
<dbReference type="InterPro" id="IPR044023">
    <property type="entry name" value="Ig_7"/>
</dbReference>
<dbReference type="Pfam" id="PF20041">
    <property type="entry name" value="DUF6443"/>
    <property type="match status" value="1"/>
</dbReference>
<dbReference type="Proteomes" id="UP000251889">
    <property type="component" value="Unassembled WGS sequence"/>
</dbReference>
<dbReference type="PANTHER" id="PTHR32305">
    <property type="match status" value="1"/>
</dbReference>
<gene>
    <name evidence="3" type="ORF">DQQ10_12840</name>
</gene>
<dbReference type="OrthoDB" id="976756at2"/>
<dbReference type="PANTHER" id="PTHR32305:SF15">
    <property type="entry name" value="PROTEIN RHSA-RELATED"/>
    <property type="match status" value="1"/>
</dbReference>
<keyword evidence="4" id="KW-1185">Reference proteome</keyword>
<dbReference type="InterPro" id="IPR038765">
    <property type="entry name" value="Papain-like_cys_pep_sf"/>
</dbReference>
<feature type="domain" description="DUF6443" evidence="2">
    <location>
        <begin position="379"/>
        <end position="510"/>
    </location>
</feature>
<feature type="domain" description="Ig-like" evidence="1">
    <location>
        <begin position="195"/>
        <end position="275"/>
    </location>
</feature>
<name>A0A364Y338_9BACT</name>
<proteinExistence type="predicted"/>
<evidence type="ECO:0000313" key="3">
    <source>
        <dbReference type="EMBL" id="RAW01109.1"/>
    </source>
</evidence>
<feature type="domain" description="Ig-like" evidence="1">
    <location>
        <begin position="295"/>
        <end position="364"/>
    </location>
</feature>
<reference evidence="3 4" key="1">
    <citation type="submission" date="2018-06" db="EMBL/GenBank/DDBJ databases">
        <title>Chryseolinea flavus sp. nov., a member of the phylum Bacteroidetes isolated from soil.</title>
        <authorList>
            <person name="Li Y."/>
            <person name="Wang J."/>
        </authorList>
    </citation>
    <scope>NUCLEOTIDE SEQUENCE [LARGE SCALE GENOMIC DNA]</scope>
    <source>
        <strain evidence="3 4">SDU1-6</strain>
    </source>
</reference>
<evidence type="ECO:0000259" key="2">
    <source>
        <dbReference type="Pfam" id="PF20041"/>
    </source>
</evidence>
<dbReference type="InterPro" id="IPR050708">
    <property type="entry name" value="T6SS_VgrG/RHS"/>
</dbReference>
<dbReference type="Gene3D" id="2.180.10.10">
    <property type="entry name" value="RHS repeat-associated core"/>
    <property type="match status" value="2"/>
</dbReference>